<accession>A0ABT5XDG1</accession>
<sequence>MRLCIVGIGGCGGHLAERFLQNQDVALLNRSLGEHVSFGGVKGLWLEADVQETQNQKFFGSLDNGCYPGFFIPHDVIGTESKTSKLIVDRYGYDVKKQGFMRQAEFLKAVFEIFGSDGEVKRAALSEYDSENPILRGAWDKIRGYTTLAALKGNSGSEMCDGILFIVSLGGGTGTGFVNPITRYIRGERPAYPVFVLGVLTEEGTDPQQRAKEPKRAMGATISLYDLMTKKVGVGVDGIVLVDNQIMVEKFGQDYSAIDDFIHQAMRPFVAGRHYPGEDPPSLAMREKFIEGLDRPPILVPCCWREKRKKDPEDDLAKRALTEGRLFGCDPGKADRAYVFTRGFVDQKGIVSAVARHSGIPAGRIEPWRKLGENHANEILILLRNPYGEERGCEVKGTLEHRLHRVIRMALRYMDDPETNLVSQGMPELTKKAIEDYFYGEDGIRKRFEDALLKIENGERPFFLEERNIFERSIRESHPQQIQQTGRKVDEDEVRKIVEEEVRRALAERGFGAGGDPKRTLQEG</sequence>
<keyword evidence="2" id="KW-1185">Reference proteome</keyword>
<organism evidence="1 2">
    <name type="scientific">Candidatus Methanocrinis alkalitolerans</name>
    <dbReference type="NCBI Taxonomy" id="3033395"/>
    <lineage>
        <taxon>Archaea</taxon>
        <taxon>Methanobacteriati</taxon>
        <taxon>Methanobacteriota</taxon>
        <taxon>Stenosarchaea group</taxon>
        <taxon>Methanomicrobia</taxon>
        <taxon>Methanotrichales</taxon>
        <taxon>Methanotrichaceae</taxon>
        <taxon>Methanocrinis</taxon>
    </lineage>
</organism>
<comment type="caution">
    <text evidence="1">The sequence shown here is derived from an EMBL/GenBank/DDBJ whole genome shotgun (WGS) entry which is preliminary data.</text>
</comment>
<dbReference type="RefSeq" id="WP_316968446.1">
    <property type="nucleotide sequence ID" value="NZ_JARFPL010000009.1"/>
</dbReference>
<evidence type="ECO:0000313" key="1">
    <source>
        <dbReference type="EMBL" id="MDF0592739.1"/>
    </source>
</evidence>
<proteinExistence type="predicted"/>
<evidence type="ECO:0000313" key="2">
    <source>
        <dbReference type="Proteomes" id="UP001215956"/>
    </source>
</evidence>
<dbReference type="Gene3D" id="3.40.50.1440">
    <property type="entry name" value="Tubulin/FtsZ, GTPase domain"/>
    <property type="match status" value="1"/>
</dbReference>
<dbReference type="InterPro" id="IPR036525">
    <property type="entry name" value="Tubulin/FtsZ_GTPase_sf"/>
</dbReference>
<gene>
    <name evidence="1" type="ORF">P0O24_03985</name>
</gene>
<dbReference type="Proteomes" id="UP001215956">
    <property type="component" value="Unassembled WGS sequence"/>
</dbReference>
<name>A0ABT5XDG1_9EURY</name>
<reference evidence="1 2" key="1">
    <citation type="submission" date="2023-03" db="EMBL/GenBank/DDBJ databases">
        <title>Whole genome sequencing of Methanotrichaceae archaeon M04Ac.</title>
        <authorList>
            <person name="Khomyakova M.A."/>
            <person name="Merkel A.Y."/>
            <person name="Slobodkin A.I."/>
        </authorList>
    </citation>
    <scope>NUCLEOTIDE SEQUENCE [LARGE SCALE GENOMIC DNA]</scope>
    <source>
        <strain evidence="1 2">M04Ac</strain>
    </source>
</reference>
<evidence type="ECO:0008006" key="3">
    <source>
        <dbReference type="Google" id="ProtNLM"/>
    </source>
</evidence>
<protein>
    <recommendedName>
        <fullName evidence="3">Tubulin/FtsZ GTPase domain-containing protein</fullName>
    </recommendedName>
</protein>
<dbReference type="EMBL" id="JARFPL010000009">
    <property type="protein sequence ID" value="MDF0592739.1"/>
    <property type="molecule type" value="Genomic_DNA"/>
</dbReference>
<dbReference type="SUPFAM" id="SSF52490">
    <property type="entry name" value="Tubulin nucleotide-binding domain-like"/>
    <property type="match status" value="1"/>
</dbReference>